<dbReference type="AlphaFoldDB" id="A0A7V8SWG0"/>
<dbReference type="EMBL" id="JACDQQ010000636">
    <property type="protein sequence ID" value="MBA0084602.1"/>
    <property type="molecule type" value="Genomic_DNA"/>
</dbReference>
<gene>
    <name evidence="3" type="ORF">HRJ53_06385</name>
</gene>
<evidence type="ECO:0000313" key="4">
    <source>
        <dbReference type="Proteomes" id="UP000567293"/>
    </source>
</evidence>
<dbReference type="GO" id="GO:0004359">
    <property type="term" value="F:glutaminase activity"/>
    <property type="evidence" value="ECO:0007669"/>
    <property type="project" value="InterPro"/>
</dbReference>
<dbReference type="GO" id="GO:0005737">
    <property type="term" value="C:cytoplasm"/>
    <property type="evidence" value="ECO:0007669"/>
    <property type="project" value="InterPro"/>
</dbReference>
<organism evidence="3 4">
    <name type="scientific">Candidatus Acidiferrum panamense</name>
    <dbReference type="NCBI Taxonomy" id="2741543"/>
    <lineage>
        <taxon>Bacteria</taxon>
        <taxon>Pseudomonadati</taxon>
        <taxon>Acidobacteriota</taxon>
        <taxon>Terriglobia</taxon>
        <taxon>Candidatus Acidiferrales</taxon>
        <taxon>Candidatus Acidiferrum</taxon>
    </lineage>
</organism>
<dbReference type="InterPro" id="IPR003694">
    <property type="entry name" value="NAD_synthase"/>
</dbReference>
<feature type="domain" description="CN hydrolase" evidence="2">
    <location>
        <begin position="1"/>
        <end position="158"/>
    </location>
</feature>
<dbReference type="GO" id="GO:0003952">
    <property type="term" value="F:NAD+ synthase (glutamine-hydrolyzing) activity"/>
    <property type="evidence" value="ECO:0007669"/>
    <property type="project" value="InterPro"/>
</dbReference>
<protein>
    <submittedName>
        <fullName evidence="3">NAD+ synthase</fullName>
    </submittedName>
</protein>
<dbReference type="Pfam" id="PF00795">
    <property type="entry name" value="CN_hydrolase"/>
    <property type="match status" value="1"/>
</dbReference>
<evidence type="ECO:0000256" key="1">
    <source>
        <dbReference type="ARBA" id="ARBA00022598"/>
    </source>
</evidence>
<name>A0A7V8SWG0_9BACT</name>
<feature type="non-terminal residue" evidence="3">
    <location>
        <position position="158"/>
    </location>
</feature>
<evidence type="ECO:0000259" key="2">
    <source>
        <dbReference type="PROSITE" id="PS50263"/>
    </source>
</evidence>
<dbReference type="InterPro" id="IPR036526">
    <property type="entry name" value="C-N_Hydrolase_sf"/>
</dbReference>
<dbReference type="PROSITE" id="PS50263">
    <property type="entry name" value="CN_HYDROLASE"/>
    <property type="match status" value="1"/>
</dbReference>
<dbReference type="Proteomes" id="UP000567293">
    <property type="component" value="Unassembled WGS sequence"/>
</dbReference>
<dbReference type="SUPFAM" id="SSF56317">
    <property type="entry name" value="Carbon-nitrogen hydrolase"/>
    <property type="match status" value="1"/>
</dbReference>
<comment type="caution">
    <text evidence="3">The sequence shown here is derived from an EMBL/GenBank/DDBJ whole genome shotgun (WGS) entry which is preliminary data.</text>
</comment>
<proteinExistence type="predicted"/>
<keyword evidence="4" id="KW-1185">Reference proteome</keyword>
<dbReference type="PANTHER" id="PTHR23090">
    <property type="entry name" value="NH 3 /GLUTAMINE-DEPENDENT NAD + SYNTHETASE"/>
    <property type="match status" value="1"/>
</dbReference>
<sequence length="158" mass="17516">MKIALAQFNPTVGDFAGNSSRILSLSAQAHERGAGLVVFSELCLCGYFPLDLLERPAFIERNHRQLKELAAKIPVPSIVGYAGRVKNGTGKSIANKAALICAGRVVFEQSKMLLPTYDVFDETRYFQPADRQYVFGLNGEQLGITICEDVWNDKNFWA</sequence>
<dbReference type="InterPro" id="IPR003010">
    <property type="entry name" value="C-N_Hydrolase"/>
</dbReference>
<dbReference type="CDD" id="cd07570">
    <property type="entry name" value="GAT_Gln-NAD-synth"/>
    <property type="match status" value="1"/>
</dbReference>
<accession>A0A7V8SWG0</accession>
<evidence type="ECO:0000313" key="3">
    <source>
        <dbReference type="EMBL" id="MBA0084602.1"/>
    </source>
</evidence>
<dbReference type="GO" id="GO:0009435">
    <property type="term" value="P:NAD+ biosynthetic process"/>
    <property type="evidence" value="ECO:0007669"/>
    <property type="project" value="InterPro"/>
</dbReference>
<dbReference type="Gene3D" id="3.60.110.10">
    <property type="entry name" value="Carbon-nitrogen hydrolase"/>
    <property type="match status" value="1"/>
</dbReference>
<keyword evidence="1" id="KW-0436">Ligase</keyword>
<reference evidence="3" key="1">
    <citation type="submission" date="2020-06" db="EMBL/GenBank/DDBJ databases">
        <title>Legume-microbial interactions unlock mineral nutrients during tropical forest succession.</title>
        <authorList>
            <person name="Epihov D.Z."/>
        </authorList>
    </citation>
    <scope>NUCLEOTIDE SEQUENCE [LARGE SCALE GENOMIC DNA]</scope>
    <source>
        <strain evidence="3">Pan2503</strain>
    </source>
</reference>
<dbReference type="PANTHER" id="PTHR23090:SF9">
    <property type="entry name" value="GLUTAMINE-DEPENDENT NAD(+) SYNTHETASE"/>
    <property type="match status" value="1"/>
</dbReference>